<dbReference type="PANTHER" id="PTHR10846">
    <property type="entry name" value="SODIUM/POTASSIUM/CALCIUM EXCHANGER"/>
    <property type="match status" value="1"/>
</dbReference>
<feature type="domain" description="Sodium/calcium exchanger membrane region" evidence="6">
    <location>
        <begin position="198"/>
        <end position="332"/>
    </location>
</feature>
<feature type="transmembrane region" description="Helical" evidence="5">
    <location>
        <begin position="140"/>
        <end position="158"/>
    </location>
</feature>
<dbReference type="GO" id="GO:0008273">
    <property type="term" value="F:calcium, potassium:sodium antiporter activity"/>
    <property type="evidence" value="ECO:0007669"/>
    <property type="project" value="TreeGrafter"/>
</dbReference>
<feature type="transmembrane region" description="Helical" evidence="5">
    <location>
        <begin position="262"/>
        <end position="287"/>
    </location>
</feature>
<dbReference type="RefSeq" id="WP_096457251.1">
    <property type="nucleotide sequence ID" value="NZ_AP014936.1"/>
</dbReference>
<dbReference type="Proteomes" id="UP000218899">
    <property type="component" value="Chromosome"/>
</dbReference>
<evidence type="ECO:0000256" key="1">
    <source>
        <dbReference type="ARBA" id="ARBA00004141"/>
    </source>
</evidence>
<keyword evidence="4 5" id="KW-0472">Membrane</keyword>
<dbReference type="PANTHER" id="PTHR10846:SF8">
    <property type="entry name" value="INNER MEMBRANE PROTEIN YRBG"/>
    <property type="match status" value="1"/>
</dbReference>
<evidence type="ECO:0000256" key="3">
    <source>
        <dbReference type="ARBA" id="ARBA00022989"/>
    </source>
</evidence>
<evidence type="ECO:0000313" key="7">
    <source>
        <dbReference type="EMBL" id="BAU46684.1"/>
    </source>
</evidence>
<feature type="transmembrane region" description="Helical" evidence="5">
    <location>
        <begin position="293"/>
        <end position="311"/>
    </location>
</feature>
<dbReference type="OrthoDB" id="9786081at2"/>
<gene>
    <name evidence="7" type="ORF">SVA_0102</name>
</gene>
<feature type="domain" description="Sodium/calcium exchanger membrane region" evidence="6">
    <location>
        <begin position="2"/>
        <end position="160"/>
    </location>
</feature>
<protein>
    <submittedName>
        <fullName evidence="7">Sodium/hydrogen exchanger</fullName>
    </submittedName>
</protein>
<dbReference type="EMBL" id="AP014936">
    <property type="protein sequence ID" value="BAU46684.1"/>
    <property type="molecule type" value="Genomic_DNA"/>
</dbReference>
<dbReference type="KEGG" id="sva:SVA_0102"/>
<dbReference type="GO" id="GO:0005886">
    <property type="term" value="C:plasma membrane"/>
    <property type="evidence" value="ECO:0007669"/>
    <property type="project" value="TreeGrafter"/>
</dbReference>
<evidence type="ECO:0000256" key="5">
    <source>
        <dbReference type="SAM" id="Phobius"/>
    </source>
</evidence>
<name>A0A1B4V652_9GAMM</name>
<dbReference type="GO" id="GO:0006874">
    <property type="term" value="P:intracellular calcium ion homeostasis"/>
    <property type="evidence" value="ECO:0007669"/>
    <property type="project" value="TreeGrafter"/>
</dbReference>
<keyword evidence="3 5" id="KW-1133">Transmembrane helix</keyword>
<sequence length="337" mass="36292">MSVLLLLGALVIILIGAEGFTNALEHLGERLKISEGVTGSIFAAVGTALPETMIPVIAILSTASTQEVREEVGVGAILGAPLMLSTVAMLLMAIFAAHKRGWPGELHPERSGLARDLSWFLFAFGLSTVAIFVPHTWSPVRGIIAIVLVLTYFVYLMLTIRASAKLVQDGHGTEAEAPLYVVRAFGRFGLGEHMAVILFQLALAFGCIFLGAHGFVHGVEALSELLGVSALVLSLLIIPIATELPEKINSVLWIRRRRDTLAFGNVTGAMVFQGSLLPALGIMLTPWEPRPEVVTGVILTLVASAYLFFMMRRGTLRPYHLLFNGACYIAYIASVTI</sequence>
<dbReference type="InterPro" id="IPR004481">
    <property type="entry name" value="K/Na/Ca-exchanger"/>
</dbReference>
<comment type="subcellular location">
    <subcellularLocation>
        <location evidence="1">Membrane</location>
        <topology evidence="1">Multi-pass membrane protein</topology>
    </subcellularLocation>
</comment>
<evidence type="ECO:0000313" key="8">
    <source>
        <dbReference type="Proteomes" id="UP000218899"/>
    </source>
</evidence>
<proteinExistence type="predicted"/>
<dbReference type="Pfam" id="PF01699">
    <property type="entry name" value="Na_Ca_ex"/>
    <property type="match status" value="2"/>
</dbReference>
<dbReference type="InterPro" id="IPR004837">
    <property type="entry name" value="NaCa_Exmemb"/>
</dbReference>
<dbReference type="Gene3D" id="1.20.1420.30">
    <property type="entry name" value="NCX, central ion-binding region"/>
    <property type="match status" value="1"/>
</dbReference>
<feature type="transmembrane region" description="Helical" evidence="5">
    <location>
        <begin position="74"/>
        <end position="96"/>
    </location>
</feature>
<feature type="transmembrane region" description="Helical" evidence="5">
    <location>
        <begin position="195"/>
        <end position="216"/>
    </location>
</feature>
<organism evidence="7 8">
    <name type="scientific">Sulfurifustis variabilis</name>
    <dbReference type="NCBI Taxonomy" id="1675686"/>
    <lineage>
        <taxon>Bacteria</taxon>
        <taxon>Pseudomonadati</taxon>
        <taxon>Pseudomonadota</taxon>
        <taxon>Gammaproteobacteria</taxon>
        <taxon>Acidiferrobacterales</taxon>
        <taxon>Acidiferrobacteraceae</taxon>
        <taxon>Sulfurifustis</taxon>
    </lineage>
</organism>
<dbReference type="AlphaFoldDB" id="A0A1B4V652"/>
<evidence type="ECO:0000259" key="6">
    <source>
        <dbReference type="Pfam" id="PF01699"/>
    </source>
</evidence>
<feature type="transmembrane region" description="Helical" evidence="5">
    <location>
        <begin position="117"/>
        <end position="134"/>
    </location>
</feature>
<evidence type="ECO:0000256" key="4">
    <source>
        <dbReference type="ARBA" id="ARBA00023136"/>
    </source>
</evidence>
<evidence type="ECO:0000256" key="2">
    <source>
        <dbReference type="ARBA" id="ARBA00022692"/>
    </source>
</evidence>
<keyword evidence="8" id="KW-1185">Reference proteome</keyword>
<accession>A0A1B4V652</accession>
<reference evidence="7 8" key="1">
    <citation type="submission" date="2015-08" db="EMBL/GenBank/DDBJ databases">
        <title>Complete genome sequence of Sulfurifustis variabilis.</title>
        <authorList>
            <person name="Miura A."/>
            <person name="Kojima H."/>
            <person name="Fukui M."/>
        </authorList>
    </citation>
    <scope>NUCLEOTIDE SEQUENCE [LARGE SCALE GENOMIC DNA]</scope>
    <source>
        <strain evidence="8">skN76</strain>
    </source>
</reference>
<dbReference type="GO" id="GO:0005262">
    <property type="term" value="F:calcium channel activity"/>
    <property type="evidence" value="ECO:0007669"/>
    <property type="project" value="TreeGrafter"/>
</dbReference>
<dbReference type="InterPro" id="IPR044880">
    <property type="entry name" value="NCX_ion-bd_dom_sf"/>
</dbReference>
<keyword evidence="2 5" id="KW-0812">Transmembrane</keyword>